<dbReference type="InterPro" id="IPR015943">
    <property type="entry name" value="WD40/YVTN_repeat-like_dom_sf"/>
</dbReference>
<dbReference type="InterPro" id="IPR036322">
    <property type="entry name" value="WD40_repeat_dom_sf"/>
</dbReference>
<keyword evidence="1 3" id="KW-0853">WD repeat</keyword>
<dbReference type="Pfam" id="PF00400">
    <property type="entry name" value="WD40"/>
    <property type="match status" value="6"/>
</dbReference>
<dbReference type="InterPro" id="IPR045182">
    <property type="entry name" value="JINGUBANG-like"/>
</dbReference>
<dbReference type="InterPro" id="IPR020472">
    <property type="entry name" value="WD40_PAC1"/>
</dbReference>
<feature type="repeat" description="WD" evidence="3">
    <location>
        <begin position="229"/>
        <end position="270"/>
    </location>
</feature>
<dbReference type="InterPro" id="IPR001680">
    <property type="entry name" value="WD40_rpt"/>
</dbReference>
<dbReference type="SMART" id="SM00320">
    <property type="entry name" value="WD40"/>
    <property type="match status" value="7"/>
</dbReference>
<evidence type="ECO:0000256" key="1">
    <source>
        <dbReference type="ARBA" id="ARBA00022574"/>
    </source>
</evidence>
<evidence type="ECO:0000256" key="3">
    <source>
        <dbReference type="PROSITE-ProRule" id="PRU00221"/>
    </source>
</evidence>
<protein>
    <submittedName>
        <fullName evidence="5">Uncharacterized protein</fullName>
    </submittedName>
</protein>
<dbReference type="PRINTS" id="PR00320">
    <property type="entry name" value="GPROTEINBRPT"/>
</dbReference>
<evidence type="ECO:0000256" key="2">
    <source>
        <dbReference type="ARBA" id="ARBA00022737"/>
    </source>
</evidence>
<organism evidence="5 6">
    <name type="scientific">Lupinus luteus</name>
    <name type="common">European yellow lupine</name>
    <dbReference type="NCBI Taxonomy" id="3873"/>
    <lineage>
        <taxon>Eukaryota</taxon>
        <taxon>Viridiplantae</taxon>
        <taxon>Streptophyta</taxon>
        <taxon>Embryophyta</taxon>
        <taxon>Tracheophyta</taxon>
        <taxon>Spermatophyta</taxon>
        <taxon>Magnoliopsida</taxon>
        <taxon>eudicotyledons</taxon>
        <taxon>Gunneridae</taxon>
        <taxon>Pentapetalae</taxon>
        <taxon>rosids</taxon>
        <taxon>fabids</taxon>
        <taxon>Fabales</taxon>
        <taxon>Fabaceae</taxon>
        <taxon>Papilionoideae</taxon>
        <taxon>50 kb inversion clade</taxon>
        <taxon>genistoids sensu lato</taxon>
        <taxon>core genistoids</taxon>
        <taxon>Genisteae</taxon>
        <taxon>Lupinus</taxon>
    </lineage>
</organism>
<keyword evidence="2" id="KW-0677">Repeat</keyword>
<dbReference type="PANTHER" id="PTHR22844">
    <property type="entry name" value="F-BOX AND WD40 DOMAIN PROTEIN"/>
    <property type="match status" value="1"/>
</dbReference>
<dbReference type="PROSITE" id="PS50294">
    <property type="entry name" value="WD_REPEATS_REGION"/>
    <property type="match status" value="2"/>
</dbReference>
<dbReference type="Proteomes" id="UP001497480">
    <property type="component" value="Unassembled WGS sequence"/>
</dbReference>
<feature type="repeat" description="WD" evidence="3">
    <location>
        <begin position="364"/>
        <end position="394"/>
    </location>
</feature>
<feature type="repeat" description="WD" evidence="3">
    <location>
        <begin position="271"/>
        <end position="302"/>
    </location>
</feature>
<dbReference type="AlphaFoldDB" id="A0AAV1Y7V1"/>
<proteinExistence type="predicted"/>
<dbReference type="CDD" id="cd00200">
    <property type="entry name" value="WD40"/>
    <property type="match status" value="1"/>
</dbReference>
<dbReference type="Gene3D" id="2.130.10.10">
    <property type="entry name" value="YVTN repeat-like/Quinoprotein amine dehydrogenase"/>
    <property type="match status" value="2"/>
</dbReference>
<dbReference type="EMBL" id="CAXHTB010000021">
    <property type="protein sequence ID" value="CAL0329203.1"/>
    <property type="molecule type" value="Genomic_DNA"/>
</dbReference>
<comment type="caution">
    <text evidence="5">The sequence shown here is derived from an EMBL/GenBank/DDBJ whole genome shotgun (WGS) entry which is preliminary data.</text>
</comment>
<accession>A0AAV1Y7V1</accession>
<dbReference type="SUPFAM" id="SSF50978">
    <property type="entry name" value="WD40 repeat-like"/>
    <property type="match status" value="1"/>
</dbReference>
<dbReference type="FunFam" id="2.130.10.10:FF:000775">
    <property type="entry name" value="BnaA09g28200D protein"/>
    <property type="match status" value="1"/>
</dbReference>
<name>A0AAV1Y7V1_LUPLU</name>
<evidence type="ECO:0000313" key="6">
    <source>
        <dbReference type="Proteomes" id="UP001497480"/>
    </source>
</evidence>
<gene>
    <name evidence="5" type="ORF">LLUT_LOCUS30263</name>
</gene>
<reference evidence="5 6" key="1">
    <citation type="submission" date="2024-03" db="EMBL/GenBank/DDBJ databases">
        <authorList>
            <person name="Martinez-Hernandez J."/>
        </authorList>
    </citation>
    <scope>NUCLEOTIDE SEQUENCE [LARGE SCALE GENOMIC DNA]</scope>
</reference>
<keyword evidence="6" id="KW-1185">Reference proteome</keyword>
<feature type="region of interest" description="Disordered" evidence="4">
    <location>
        <begin position="485"/>
        <end position="506"/>
    </location>
</feature>
<sequence>MKNTRVESGAMIVERNAYQRQKLGAILNSEPNTLYTQIHHDNNDDISNKRHSNVSAFTPTRTSNNISPFLMSPWNQDTSSPYNKSPWLLTSSNVNFFNNYNDDDNNNNEDLENGLIGSLVREEGHIYSLAVSGDLLYTGSDSKNIRVWKHMKDYTGFKSRSGLVKTIVVSGEKIFTGHQDGKIRVWKGSNKNPSSYKRVGSLPKFKDYVKSSMNPKNYVEIRPHRNAVKVKHFDAVSSLSLDEEEGLLYSGSWDKTLKVWRVSDSKCVESIQAHDDAVNAVVSTLGGYVLTGSADGTVKLWKREPKGKKTKHVLDRILLKQENAVTSLAVNHLSTVVYCGSSDGIVNYWEHDAKNNGLSHGGVLKGHNLAVLCLAAAGSLVFSGSADKKVCVWKREENGAHLCLSVLTGHMGPVKCIAVEEEPHNGVQRWKVYTGSLDKSVKVWRVSEHVPELKIIDSSPTYDSSPRRSNYCLLANHANRNISNSFNSRMSQHAPNESFGSPVAASTNIIKTRN</sequence>
<evidence type="ECO:0000313" key="5">
    <source>
        <dbReference type="EMBL" id="CAL0329203.1"/>
    </source>
</evidence>
<dbReference type="PANTHER" id="PTHR22844:SF370">
    <property type="entry name" value="OS12G0594000 PROTEIN"/>
    <property type="match status" value="1"/>
</dbReference>
<evidence type="ECO:0000256" key="4">
    <source>
        <dbReference type="SAM" id="MobiDB-lite"/>
    </source>
</evidence>
<dbReference type="PROSITE" id="PS50082">
    <property type="entry name" value="WD_REPEATS_2"/>
    <property type="match status" value="3"/>
</dbReference>